<dbReference type="PANTHER" id="PTHR34137:SF1">
    <property type="entry name" value="EXODEOXYRIBONUCLEASE 7 SMALL SUBUNIT"/>
    <property type="match status" value="1"/>
</dbReference>
<comment type="subcellular location">
    <subcellularLocation>
        <location evidence="6">Cytoplasm</location>
    </subcellularLocation>
</comment>
<dbReference type="InterPro" id="IPR003761">
    <property type="entry name" value="Exonuc_VII_S"/>
</dbReference>
<dbReference type="RefSeq" id="WP_184111732.1">
    <property type="nucleotide sequence ID" value="NZ_JACHNY010000001.1"/>
</dbReference>
<dbReference type="GO" id="GO:0008855">
    <property type="term" value="F:exodeoxyribonuclease VII activity"/>
    <property type="evidence" value="ECO:0007669"/>
    <property type="project" value="UniProtKB-UniRule"/>
</dbReference>
<comment type="function">
    <text evidence="6">Bidirectionally degrades single-stranded DNA into large acid-insoluble oligonucleotides, which are then degraded further into small acid-soluble oligonucleotides.</text>
</comment>
<evidence type="ECO:0000256" key="2">
    <source>
        <dbReference type="ARBA" id="ARBA00022490"/>
    </source>
</evidence>
<dbReference type="Gene3D" id="1.10.287.1040">
    <property type="entry name" value="Exonuclease VII, small subunit"/>
    <property type="match status" value="1"/>
</dbReference>
<evidence type="ECO:0000256" key="4">
    <source>
        <dbReference type="ARBA" id="ARBA00022801"/>
    </source>
</evidence>
<comment type="similarity">
    <text evidence="1 6">Belongs to the XseB family.</text>
</comment>
<dbReference type="InterPro" id="IPR037004">
    <property type="entry name" value="Exonuc_VII_ssu_sf"/>
</dbReference>
<gene>
    <name evidence="6" type="primary">xseB</name>
    <name evidence="7" type="ORF">GGQ96_000821</name>
</gene>
<keyword evidence="5 6" id="KW-0269">Exonuclease</keyword>
<organism evidence="7 8">
    <name type="scientific">Sphingomonas abaci</name>
    <dbReference type="NCBI Taxonomy" id="237611"/>
    <lineage>
        <taxon>Bacteria</taxon>
        <taxon>Pseudomonadati</taxon>
        <taxon>Pseudomonadota</taxon>
        <taxon>Alphaproteobacteria</taxon>
        <taxon>Sphingomonadales</taxon>
        <taxon>Sphingomonadaceae</taxon>
        <taxon>Sphingomonas</taxon>
    </lineage>
</organism>
<evidence type="ECO:0000256" key="6">
    <source>
        <dbReference type="HAMAP-Rule" id="MF_00337"/>
    </source>
</evidence>
<evidence type="ECO:0000313" key="7">
    <source>
        <dbReference type="EMBL" id="MBB4616715.1"/>
    </source>
</evidence>
<dbReference type="NCBIfam" id="NF002139">
    <property type="entry name" value="PRK00977.1-3"/>
    <property type="match status" value="1"/>
</dbReference>
<keyword evidence="4 6" id="KW-0378">Hydrolase</keyword>
<comment type="catalytic activity">
    <reaction evidence="6">
        <text>Exonucleolytic cleavage in either 5'- to 3'- or 3'- to 5'-direction to yield nucleoside 5'-phosphates.</text>
        <dbReference type="EC" id="3.1.11.6"/>
    </reaction>
</comment>
<comment type="caution">
    <text evidence="7">The sequence shown here is derived from an EMBL/GenBank/DDBJ whole genome shotgun (WGS) entry which is preliminary data.</text>
</comment>
<evidence type="ECO:0000256" key="3">
    <source>
        <dbReference type="ARBA" id="ARBA00022722"/>
    </source>
</evidence>
<keyword evidence="8" id="KW-1185">Reference proteome</keyword>
<dbReference type="NCBIfam" id="TIGR01280">
    <property type="entry name" value="xseB"/>
    <property type="match status" value="1"/>
</dbReference>
<dbReference type="HAMAP" id="MF_00337">
    <property type="entry name" value="Exonuc_7_S"/>
    <property type="match status" value="1"/>
</dbReference>
<keyword evidence="2 6" id="KW-0963">Cytoplasm</keyword>
<name>A0A7W7EYU2_9SPHN</name>
<dbReference type="AlphaFoldDB" id="A0A7W7EYU2"/>
<evidence type="ECO:0000313" key="8">
    <source>
        <dbReference type="Proteomes" id="UP000574769"/>
    </source>
</evidence>
<dbReference type="EC" id="3.1.11.6" evidence="6"/>
<protein>
    <recommendedName>
        <fullName evidence="6">Exodeoxyribonuclease 7 small subunit</fullName>
        <ecNumber evidence="6">3.1.11.6</ecNumber>
    </recommendedName>
    <alternativeName>
        <fullName evidence="6">Exodeoxyribonuclease VII small subunit</fullName>
        <shortName evidence="6">Exonuclease VII small subunit</shortName>
    </alternativeName>
</protein>
<dbReference type="SUPFAM" id="SSF116842">
    <property type="entry name" value="XseB-like"/>
    <property type="match status" value="1"/>
</dbReference>
<dbReference type="PANTHER" id="PTHR34137">
    <property type="entry name" value="EXODEOXYRIBONUCLEASE 7 SMALL SUBUNIT"/>
    <property type="match status" value="1"/>
</dbReference>
<dbReference type="EMBL" id="JACHNY010000001">
    <property type="protein sequence ID" value="MBB4616715.1"/>
    <property type="molecule type" value="Genomic_DNA"/>
</dbReference>
<dbReference type="Pfam" id="PF02609">
    <property type="entry name" value="Exonuc_VII_S"/>
    <property type="match status" value="1"/>
</dbReference>
<dbReference type="GO" id="GO:0006308">
    <property type="term" value="P:DNA catabolic process"/>
    <property type="evidence" value="ECO:0007669"/>
    <property type="project" value="UniProtKB-UniRule"/>
</dbReference>
<keyword evidence="3 6" id="KW-0540">Nuclease</keyword>
<comment type="subunit">
    <text evidence="6">Heterooligomer composed of large and small subunits.</text>
</comment>
<dbReference type="GO" id="GO:0009318">
    <property type="term" value="C:exodeoxyribonuclease VII complex"/>
    <property type="evidence" value="ECO:0007669"/>
    <property type="project" value="UniProtKB-UniRule"/>
</dbReference>
<proteinExistence type="inferred from homology"/>
<dbReference type="Proteomes" id="UP000574769">
    <property type="component" value="Unassembled WGS sequence"/>
</dbReference>
<evidence type="ECO:0000256" key="1">
    <source>
        <dbReference type="ARBA" id="ARBA00009998"/>
    </source>
</evidence>
<sequence length="87" mass="9468">MDTPAPSAPETPVEDLSFEAALKELERIVGRLESGDATLDESIRLYERGDRLRARCAERLDAAQARIEAIWLDADGKPAGTRPFAAG</sequence>
<accession>A0A7W7EYU2</accession>
<dbReference type="GO" id="GO:0005829">
    <property type="term" value="C:cytosol"/>
    <property type="evidence" value="ECO:0007669"/>
    <property type="project" value="TreeGrafter"/>
</dbReference>
<reference evidence="7 8" key="1">
    <citation type="submission" date="2020-08" db="EMBL/GenBank/DDBJ databases">
        <title>Genomic Encyclopedia of Type Strains, Phase IV (KMG-IV): sequencing the most valuable type-strain genomes for metagenomic binning, comparative biology and taxonomic classification.</title>
        <authorList>
            <person name="Goeker M."/>
        </authorList>
    </citation>
    <scope>NUCLEOTIDE SEQUENCE [LARGE SCALE GENOMIC DNA]</scope>
    <source>
        <strain evidence="7 8">DSM 15867</strain>
    </source>
</reference>
<evidence type="ECO:0000256" key="5">
    <source>
        <dbReference type="ARBA" id="ARBA00022839"/>
    </source>
</evidence>